<dbReference type="EMBL" id="AMFJ01000424">
    <property type="protein sequence ID" value="EKE27789.1"/>
    <property type="molecule type" value="Genomic_DNA"/>
</dbReference>
<organism evidence="1">
    <name type="scientific">uncultured bacterium</name>
    <name type="common">gcode 4</name>
    <dbReference type="NCBI Taxonomy" id="1234023"/>
    <lineage>
        <taxon>Bacteria</taxon>
        <taxon>environmental samples</taxon>
    </lineage>
</organism>
<dbReference type="AlphaFoldDB" id="K2GC36"/>
<evidence type="ECO:0000313" key="1">
    <source>
        <dbReference type="EMBL" id="EKE27789.1"/>
    </source>
</evidence>
<reference evidence="1" key="1">
    <citation type="journal article" date="2012" name="Science">
        <title>Fermentation, hydrogen, and sulfur metabolism in multiple uncultivated bacterial phyla.</title>
        <authorList>
            <person name="Wrighton K.C."/>
            <person name="Thomas B.C."/>
            <person name="Sharon I."/>
            <person name="Miller C.S."/>
            <person name="Castelle C.J."/>
            <person name="VerBerkmoes N.C."/>
            <person name="Wilkins M.J."/>
            <person name="Hettich R.L."/>
            <person name="Lipton M.S."/>
            <person name="Williams K.H."/>
            <person name="Long P.E."/>
            <person name="Banfield J.F."/>
        </authorList>
    </citation>
    <scope>NUCLEOTIDE SEQUENCE [LARGE SCALE GENOMIC DNA]</scope>
</reference>
<protein>
    <submittedName>
        <fullName evidence="1">Uncharacterized protein</fullName>
    </submittedName>
</protein>
<name>K2GC36_9BACT</name>
<gene>
    <name evidence="1" type="ORF">ACD_3C00150G0003</name>
</gene>
<comment type="caution">
    <text evidence="1">The sequence shown here is derived from an EMBL/GenBank/DDBJ whole genome shotgun (WGS) entry which is preliminary data.</text>
</comment>
<proteinExistence type="predicted"/>
<accession>K2GC36</accession>
<sequence>MKNSITGFRKNIKISRLDILDRLSLLEERKDILRIRLLDEIINRFMSEEYSVWTYFDEVEIWIDEYEKLFLEDNIEASFLLKKWDNLFNIAYRSRKLIEDAWIDKLFINFPLYGEKIAITKEMNSQKILEIMNGMKKILRPDFEKKWIDSAEKSNHWVNADDSALLIYDISWVVKGKTDNLFKLDDLIKVKMSKSQIYDFLNPSEENKWLWFAFFDEFIESIREDFIYDYSDDAWIEKIGTVFDELVDYFKKLFNSLYDFDERWELIALNMINSNKDKEINAEILIYEYLLNEAISDEMIEYPNKEIDIMSDKFRKLFENKRKRIFNLISLYCDFFMQKLWTLEQVRTLLQATSFYSQKKYDQIYDEISEVFDDETNF</sequence>